<dbReference type="AlphaFoldDB" id="A0A3P5WJ33"/>
<dbReference type="NCBIfam" id="TIGR02841">
    <property type="entry name" value="spore_YyaC"/>
    <property type="match status" value="1"/>
</dbReference>
<dbReference type="EMBL" id="UXAV01000020">
    <property type="protein sequence ID" value="VDC21698.1"/>
    <property type="molecule type" value="Genomic_DNA"/>
</dbReference>
<protein>
    <recommendedName>
        <fullName evidence="3">Sporulation protein YyaC</fullName>
    </recommendedName>
</protein>
<name>A0A3P5WJ33_9BACL</name>
<dbReference type="Pfam" id="PF06866">
    <property type="entry name" value="DUF1256"/>
    <property type="match status" value="1"/>
</dbReference>
<dbReference type="Proteomes" id="UP000270468">
    <property type="component" value="Unassembled WGS sequence"/>
</dbReference>
<sequence length="185" mass="20068">MRAALSTTCDFRIHYKEVGAVWKLSSLFLEHIPFHEENIVFFCIGTDRSTGDALGPLTGSFLTESPLFPFPVVGTLEDPLHALNLQQRLDETIQSYPSAFIVAIDACLGKGGSIGQLLIQSGPLHPGKAVGKELPSVGDVAIKGIVNIAGFMEHAVLQSTRLLLPYEMSRILGRSMQLAYGRSKS</sequence>
<keyword evidence="2" id="KW-1185">Reference proteome</keyword>
<dbReference type="InterPro" id="IPR023430">
    <property type="entry name" value="Pept_HybD-like_dom_sf"/>
</dbReference>
<dbReference type="RefSeq" id="WP_124069133.1">
    <property type="nucleotide sequence ID" value="NZ_CBCRXF010000007.1"/>
</dbReference>
<reference evidence="1 2" key="1">
    <citation type="submission" date="2018-11" db="EMBL/GenBank/DDBJ databases">
        <authorList>
            <person name="Criscuolo A."/>
        </authorList>
    </citation>
    <scope>NUCLEOTIDE SEQUENCE [LARGE SCALE GENOMIC DNA]</scope>
    <source>
        <strain evidence="1">ATB-66</strain>
    </source>
</reference>
<dbReference type="OrthoDB" id="9815953at2"/>
<evidence type="ECO:0000313" key="1">
    <source>
        <dbReference type="EMBL" id="VDC21698.1"/>
    </source>
</evidence>
<dbReference type="SUPFAM" id="SSF53163">
    <property type="entry name" value="HybD-like"/>
    <property type="match status" value="1"/>
</dbReference>
<accession>A0A3P5WJ33</accession>
<proteinExistence type="predicted"/>
<evidence type="ECO:0008006" key="3">
    <source>
        <dbReference type="Google" id="ProtNLM"/>
    </source>
</evidence>
<gene>
    <name evidence="1" type="ORF">FILTAD_00702</name>
</gene>
<evidence type="ECO:0000313" key="2">
    <source>
        <dbReference type="Proteomes" id="UP000270468"/>
    </source>
</evidence>
<dbReference type="InterPro" id="IPR009665">
    <property type="entry name" value="YyaC"/>
</dbReference>
<organism evidence="1 2">
    <name type="scientific">Filibacter tadaridae</name>
    <dbReference type="NCBI Taxonomy" id="2483811"/>
    <lineage>
        <taxon>Bacteria</taxon>
        <taxon>Bacillati</taxon>
        <taxon>Bacillota</taxon>
        <taxon>Bacilli</taxon>
        <taxon>Bacillales</taxon>
        <taxon>Caryophanaceae</taxon>
        <taxon>Filibacter</taxon>
    </lineage>
</organism>